<proteinExistence type="predicted"/>
<accession>A0A653DHJ3</accession>
<dbReference type="OrthoDB" id="6373466at2759"/>
<evidence type="ECO:0000313" key="2">
    <source>
        <dbReference type="Proteomes" id="UP000410492"/>
    </source>
</evidence>
<name>A0A653DHJ3_CALMS</name>
<dbReference type="AlphaFoldDB" id="A0A653DHJ3"/>
<sequence>MIMSSSYLVPFRCLPLCVIMFGFFGVVRTRTIVPRSTDYSVKGYLTERICWWNEVCKEEFRSQFRCKCPDWSFCRAPGRYYNAFCSMTTTGYIWSQPSLREK</sequence>
<dbReference type="Proteomes" id="UP000410492">
    <property type="component" value="Unassembled WGS sequence"/>
</dbReference>
<protein>
    <submittedName>
        <fullName evidence="1">Uncharacterized protein</fullName>
    </submittedName>
</protein>
<keyword evidence="2" id="KW-1185">Reference proteome</keyword>
<evidence type="ECO:0000313" key="1">
    <source>
        <dbReference type="EMBL" id="VEN59660.1"/>
    </source>
</evidence>
<reference evidence="1 2" key="1">
    <citation type="submission" date="2019-01" db="EMBL/GenBank/DDBJ databases">
        <authorList>
            <person name="Sayadi A."/>
        </authorList>
    </citation>
    <scope>NUCLEOTIDE SEQUENCE [LARGE SCALE GENOMIC DNA]</scope>
</reference>
<gene>
    <name evidence="1" type="ORF">CALMAC_LOCUS17600</name>
</gene>
<organism evidence="1 2">
    <name type="scientific">Callosobruchus maculatus</name>
    <name type="common">Southern cowpea weevil</name>
    <name type="synonym">Pulse bruchid</name>
    <dbReference type="NCBI Taxonomy" id="64391"/>
    <lineage>
        <taxon>Eukaryota</taxon>
        <taxon>Metazoa</taxon>
        <taxon>Ecdysozoa</taxon>
        <taxon>Arthropoda</taxon>
        <taxon>Hexapoda</taxon>
        <taxon>Insecta</taxon>
        <taxon>Pterygota</taxon>
        <taxon>Neoptera</taxon>
        <taxon>Endopterygota</taxon>
        <taxon>Coleoptera</taxon>
        <taxon>Polyphaga</taxon>
        <taxon>Cucujiformia</taxon>
        <taxon>Chrysomeloidea</taxon>
        <taxon>Chrysomelidae</taxon>
        <taxon>Bruchinae</taxon>
        <taxon>Bruchini</taxon>
        <taxon>Callosobruchus</taxon>
    </lineage>
</organism>
<dbReference type="EMBL" id="CAACVG010012120">
    <property type="protein sequence ID" value="VEN59660.1"/>
    <property type="molecule type" value="Genomic_DNA"/>
</dbReference>